<organism evidence="3 4">
    <name type="scientific">Eudromia elegans</name>
    <name type="common">Elegant crested-tinamou</name>
    <dbReference type="NCBI Taxonomy" id="8805"/>
    <lineage>
        <taxon>Eukaryota</taxon>
        <taxon>Metazoa</taxon>
        <taxon>Chordata</taxon>
        <taxon>Craniata</taxon>
        <taxon>Vertebrata</taxon>
        <taxon>Euteleostomi</taxon>
        <taxon>Archelosauria</taxon>
        <taxon>Archosauria</taxon>
        <taxon>Dinosauria</taxon>
        <taxon>Saurischia</taxon>
        <taxon>Theropoda</taxon>
        <taxon>Coelurosauria</taxon>
        <taxon>Aves</taxon>
        <taxon>Palaeognathae</taxon>
        <taxon>Tinamiformes</taxon>
        <taxon>Tinamidae</taxon>
        <taxon>Eudromia</taxon>
    </lineage>
</organism>
<evidence type="ECO:0000313" key="3">
    <source>
        <dbReference type="EMBL" id="NXA40859.1"/>
    </source>
</evidence>
<dbReference type="InterPro" id="IPR027417">
    <property type="entry name" value="P-loop_NTPase"/>
</dbReference>
<dbReference type="EMBL" id="VZSX01000150">
    <property type="protein sequence ID" value="NXA40859.1"/>
    <property type="molecule type" value="Genomic_DNA"/>
</dbReference>
<evidence type="ECO:0000313" key="4">
    <source>
        <dbReference type="Proteomes" id="UP000533954"/>
    </source>
</evidence>
<dbReference type="Pfam" id="PF01121">
    <property type="entry name" value="CoaE"/>
    <property type="match status" value="1"/>
</dbReference>
<gene>
    <name evidence="3" type="primary">Coasy</name>
    <name evidence="3" type="ORF">EUDELE_R12195</name>
</gene>
<dbReference type="AlphaFoldDB" id="A0A7K7VHH8"/>
<keyword evidence="1" id="KW-0547">Nucleotide-binding</keyword>
<sequence length="239" mass="26023">DKVLRELIEPYEVRAAKLREFLGDVKPSLRYDVVPLLDPYGPAATDPELRCLVVSEETRKGGEAVNQKRMENGLPELSLYEIVLLKDPDHSESEEDKVSSSSLRQRLLGTLLQPLQKGPALPARPYVIGLTGGTGSGKTSIAKYLEQLGAFLIDADRLGHAVYVPGGPAYAQVVAAFGQEILNEDGTINRKVLGAKVFGNQERLKALTDIVWPEIARMVKRQVGEADALGKRDAPVVAV</sequence>
<dbReference type="CDD" id="cd02022">
    <property type="entry name" value="DPCK"/>
    <property type="match status" value="1"/>
</dbReference>
<dbReference type="Proteomes" id="UP000533954">
    <property type="component" value="Unassembled WGS sequence"/>
</dbReference>
<dbReference type="PANTHER" id="PTHR10695">
    <property type="entry name" value="DEPHOSPHO-COA KINASE-RELATED"/>
    <property type="match status" value="1"/>
</dbReference>
<dbReference type="GO" id="GO:0015937">
    <property type="term" value="P:coenzyme A biosynthetic process"/>
    <property type="evidence" value="ECO:0007669"/>
    <property type="project" value="InterPro"/>
</dbReference>
<dbReference type="PROSITE" id="PS51219">
    <property type="entry name" value="DPCK"/>
    <property type="match status" value="1"/>
</dbReference>
<dbReference type="OrthoDB" id="330671at2759"/>
<keyword evidence="4" id="KW-1185">Reference proteome</keyword>
<evidence type="ECO:0000256" key="2">
    <source>
        <dbReference type="ARBA" id="ARBA00022840"/>
    </source>
</evidence>
<dbReference type="InterPro" id="IPR014729">
    <property type="entry name" value="Rossmann-like_a/b/a_fold"/>
</dbReference>
<accession>A0A7K7VHH8</accession>
<dbReference type="GO" id="GO:0004595">
    <property type="term" value="F:pantetheine-phosphate adenylyltransferase activity"/>
    <property type="evidence" value="ECO:0007669"/>
    <property type="project" value="TreeGrafter"/>
</dbReference>
<dbReference type="GO" id="GO:0004140">
    <property type="term" value="F:dephospho-CoA kinase activity"/>
    <property type="evidence" value="ECO:0007669"/>
    <property type="project" value="InterPro"/>
</dbReference>
<dbReference type="InterPro" id="IPR001977">
    <property type="entry name" value="Depp_CoAkinase"/>
</dbReference>
<dbReference type="GO" id="GO:0005524">
    <property type="term" value="F:ATP binding"/>
    <property type="evidence" value="ECO:0007669"/>
    <property type="project" value="UniProtKB-KW"/>
</dbReference>
<dbReference type="PANTHER" id="PTHR10695:SF46">
    <property type="entry name" value="BIFUNCTIONAL COENZYME A SYNTHASE-RELATED"/>
    <property type="match status" value="1"/>
</dbReference>
<feature type="non-terminal residue" evidence="3">
    <location>
        <position position="239"/>
    </location>
</feature>
<name>A0A7K7VHH8_EUDEL</name>
<feature type="non-terminal residue" evidence="3">
    <location>
        <position position="1"/>
    </location>
</feature>
<keyword evidence="2" id="KW-0067">ATP-binding</keyword>
<dbReference type="FunFam" id="3.40.50.620:FF:000089">
    <property type="entry name" value="Bifunctional coenzyme A synthase"/>
    <property type="match status" value="1"/>
</dbReference>
<evidence type="ECO:0000256" key="1">
    <source>
        <dbReference type="ARBA" id="ARBA00022741"/>
    </source>
</evidence>
<protein>
    <submittedName>
        <fullName evidence="3">COASY synthase</fullName>
    </submittedName>
</protein>
<dbReference type="NCBIfam" id="TIGR00152">
    <property type="entry name" value="dephospho-CoA kinase"/>
    <property type="match status" value="1"/>
</dbReference>
<dbReference type="Gene3D" id="3.40.50.620">
    <property type="entry name" value="HUPs"/>
    <property type="match status" value="1"/>
</dbReference>
<dbReference type="SUPFAM" id="SSF52540">
    <property type="entry name" value="P-loop containing nucleoside triphosphate hydrolases"/>
    <property type="match status" value="1"/>
</dbReference>
<comment type="caution">
    <text evidence="3">The sequence shown here is derived from an EMBL/GenBank/DDBJ whole genome shotgun (WGS) entry which is preliminary data.</text>
</comment>
<dbReference type="Gene3D" id="3.40.50.300">
    <property type="entry name" value="P-loop containing nucleotide triphosphate hydrolases"/>
    <property type="match status" value="1"/>
</dbReference>
<reference evidence="3 4" key="1">
    <citation type="submission" date="2019-09" db="EMBL/GenBank/DDBJ databases">
        <title>Bird 10,000 Genomes (B10K) Project - Family phase.</title>
        <authorList>
            <person name="Zhang G."/>
        </authorList>
    </citation>
    <scope>NUCLEOTIDE SEQUENCE [LARGE SCALE GENOMIC DNA]</scope>
    <source>
        <strain evidence="3">B10K-LSUMZ-16893</strain>
    </source>
</reference>
<proteinExistence type="predicted"/>